<dbReference type="AlphaFoldDB" id="A0AAU2H2X1"/>
<dbReference type="GO" id="GO:0016747">
    <property type="term" value="F:acyltransferase activity, transferring groups other than amino-acyl groups"/>
    <property type="evidence" value="ECO:0007669"/>
    <property type="project" value="InterPro"/>
</dbReference>
<dbReference type="CDD" id="cd04301">
    <property type="entry name" value="NAT_SF"/>
    <property type="match status" value="1"/>
</dbReference>
<dbReference type="EMBL" id="CP108253">
    <property type="protein sequence ID" value="WTU42501.1"/>
    <property type="molecule type" value="Genomic_DNA"/>
</dbReference>
<dbReference type="InterPro" id="IPR000182">
    <property type="entry name" value="GNAT_dom"/>
</dbReference>
<gene>
    <name evidence="2" type="ORF">OHV25_24490</name>
</gene>
<evidence type="ECO:0000313" key="2">
    <source>
        <dbReference type="EMBL" id="WTU42501.1"/>
    </source>
</evidence>
<dbReference type="Pfam" id="PF00583">
    <property type="entry name" value="Acetyltransf_1"/>
    <property type="match status" value="1"/>
</dbReference>
<sequence length="276" mass="28165">MTTSRVTPSASDASELALLEGYYDAVPRTSARAEDFGPLTLFVREGAGWPFYARPTLGHAGPVSAADVDKVRARQRELGVPEAFEWVDEVSPGLRAAVESSGLAVHAHPLMVLAPDAPAPRPHPLVHVLGADDPLLHAALVVPHLAFAAPGTAVGPAGPAELAAEIAARAGDGRAPQVAERIRAGATAVAAAVENGLPLCSGMHNPVGPVTEIVGVGTVPAARRRGLGEAVTSALVTDARARGASTVFLSAGDEDVARMYGRLGFGRVGTALIAEA</sequence>
<feature type="domain" description="N-acetyltransferase" evidence="1">
    <location>
        <begin position="152"/>
        <end position="276"/>
    </location>
</feature>
<dbReference type="PROSITE" id="PS51186">
    <property type="entry name" value="GNAT"/>
    <property type="match status" value="1"/>
</dbReference>
<proteinExistence type="predicted"/>
<dbReference type="Gene3D" id="3.40.630.30">
    <property type="match status" value="1"/>
</dbReference>
<organism evidence="2">
    <name type="scientific">Streptomyces sp. NBC_00060</name>
    <dbReference type="NCBI Taxonomy" id="2975636"/>
    <lineage>
        <taxon>Bacteria</taxon>
        <taxon>Bacillati</taxon>
        <taxon>Actinomycetota</taxon>
        <taxon>Actinomycetes</taxon>
        <taxon>Kitasatosporales</taxon>
        <taxon>Streptomycetaceae</taxon>
        <taxon>Streptomyces</taxon>
    </lineage>
</organism>
<protein>
    <submittedName>
        <fullName evidence="2">GNAT family N-acetyltransferase</fullName>
    </submittedName>
</protein>
<dbReference type="SUPFAM" id="SSF55729">
    <property type="entry name" value="Acyl-CoA N-acyltransferases (Nat)"/>
    <property type="match status" value="1"/>
</dbReference>
<evidence type="ECO:0000259" key="1">
    <source>
        <dbReference type="PROSITE" id="PS51186"/>
    </source>
</evidence>
<dbReference type="InterPro" id="IPR016181">
    <property type="entry name" value="Acyl_CoA_acyltransferase"/>
</dbReference>
<name>A0AAU2H2X1_9ACTN</name>
<accession>A0AAU2H2X1</accession>
<reference evidence="2" key="1">
    <citation type="submission" date="2022-10" db="EMBL/GenBank/DDBJ databases">
        <title>The complete genomes of actinobacterial strains from the NBC collection.</title>
        <authorList>
            <person name="Joergensen T.S."/>
            <person name="Alvarez Arevalo M."/>
            <person name="Sterndorff E.B."/>
            <person name="Faurdal D."/>
            <person name="Vuksanovic O."/>
            <person name="Mourched A.-S."/>
            <person name="Charusanti P."/>
            <person name="Shaw S."/>
            <person name="Blin K."/>
            <person name="Weber T."/>
        </authorList>
    </citation>
    <scope>NUCLEOTIDE SEQUENCE</scope>
    <source>
        <strain evidence="2">NBC_00060</strain>
    </source>
</reference>